<proteinExistence type="predicted"/>
<feature type="domain" description="Methyltransferase" evidence="2">
    <location>
        <begin position="121"/>
        <end position="174"/>
    </location>
</feature>
<dbReference type="EMBL" id="CAJVPS010005491">
    <property type="protein sequence ID" value="CAG8615594.1"/>
    <property type="molecule type" value="Genomic_DNA"/>
</dbReference>
<dbReference type="AlphaFoldDB" id="A0A9N9GP14"/>
<dbReference type="Pfam" id="PF13649">
    <property type="entry name" value="Methyltransf_25"/>
    <property type="match status" value="1"/>
</dbReference>
<reference evidence="3" key="1">
    <citation type="submission" date="2021-06" db="EMBL/GenBank/DDBJ databases">
        <authorList>
            <person name="Kallberg Y."/>
            <person name="Tangrot J."/>
            <person name="Rosling A."/>
        </authorList>
    </citation>
    <scope>NUCLEOTIDE SEQUENCE</scope>
    <source>
        <strain evidence="3">FL130A</strain>
    </source>
</reference>
<feature type="region of interest" description="Disordered" evidence="1">
    <location>
        <begin position="16"/>
        <end position="54"/>
    </location>
</feature>
<accession>A0A9N9GP14</accession>
<organism evidence="3 4">
    <name type="scientific">Ambispora leptoticha</name>
    <dbReference type="NCBI Taxonomy" id="144679"/>
    <lineage>
        <taxon>Eukaryota</taxon>
        <taxon>Fungi</taxon>
        <taxon>Fungi incertae sedis</taxon>
        <taxon>Mucoromycota</taxon>
        <taxon>Glomeromycotina</taxon>
        <taxon>Glomeromycetes</taxon>
        <taxon>Archaeosporales</taxon>
        <taxon>Ambisporaceae</taxon>
        <taxon>Ambispora</taxon>
    </lineage>
</organism>
<sequence>MGNCVSQNSKLPFELDIDYDPGNGSSHRDSNAQPAHKQASSIQRNGTIGKKNKAVQANSREFVRVIGDRKFHNFQDVHYYLPCDNEETDRLSNEHFLVKNLWGRNFFSPIENLLLQGNIKILDVGCGSGTWMLEMATLFPSSFYGIDISRMYPSAIKPRNTEFINANILRGLPFGGFLEFVESDIECINAGPLLRKLTNEFISFLETKGITLKPIDIGSLLATRDVKNIQHLQQIIPMGKRAGALGILAAENQHQIWRSLQSTFINYSKEEYIRMIDNIFSTE</sequence>
<dbReference type="InterPro" id="IPR029063">
    <property type="entry name" value="SAM-dependent_MTases_sf"/>
</dbReference>
<dbReference type="CDD" id="cd02440">
    <property type="entry name" value="AdoMet_MTases"/>
    <property type="match status" value="1"/>
</dbReference>
<evidence type="ECO:0000256" key="1">
    <source>
        <dbReference type="SAM" id="MobiDB-lite"/>
    </source>
</evidence>
<dbReference type="Gene3D" id="3.40.50.150">
    <property type="entry name" value="Vaccinia Virus protein VP39"/>
    <property type="match status" value="1"/>
</dbReference>
<feature type="non-terminal residue" evidence="3">
    <location>
        <position position="1"/>
    </location>
</feature>
<keyword evidence="4" id="KW-1185">Reference proteome</keyword>
<dbReference type="OrthoDB" id="2013972at2759"/>
<dbReference type="Proteomes" id="UP000789508">
    <property type="component" value="Unassembled WGS sequence"/>
</dbReference>
<evidence type="ECO:0000313" key="3">
    <source>
        <dbReference type="EMBL" id="CAG8615594.1"/>
    </source>
</evidence>
<dbReference type="InterPro" id="IPR041698">
    <property type="entry name" value="Methyltransf_25"/>
</dbReference>
<name>A0A9N9GP14_9GLOM</name>
<gene>
    <name evidence="3" type="ORF">ALEPTO_LOCUS8743</name>
</gene>
<comment type="caution">
    <text evidence="3">The sequence shown here is derived from an EMBL/GenBank/DDBJ whole genome shotgun (WGS) entry which is preliminary data.</text>
</comment>
<dbReference type="SUPFAM" id="SSF53335">
    <property type="entry name" value="S-adenosyl-L-methionine-dependent methyltransferases"/>
    <property type="match status" value="1"/>
</dbReference>
<evidence type="ECO:0000259" key="2">
    <source>
        <dbReference type="Pfam" id="PF13649"/>
    </source>
</evidence>
<evidence type="ECO:0000313" key="4">
    <source>
        <dbReference type="Proteomes" id="UP000789508"/>
    </source>
</evidence>
<protein>
    <submittedName>
        <fullName evidence="3">13497_t:CDS:1</fullName>
    </submittedName>
</protein>